<feature type="domain" description="Bacterial repeat" evidence="1">
    <location>
        <begin position="30"/>
        <end position="98"/>
    </location>
</feature>
<dbReference type="InterPro" id="IPR044060">
    <property type="entry name" value="Bacterial_rp_domain"/>
</dbReference>
<evidence type="ECO:0000313" key="2">
    <source>
        <dbReference type="EMBL" id="PRY85885.1"/>
    </source>
</evidence>
<dbReference type="Proteomes" id="UP000238157">
    <property type="component" value="Unassembled WGS sequence"/>
</dbReference>
<evidence type="ECO:0000313" key="3">
    <source>
        <dbReference type="Proteomes" id="UP000238157"/>
    </source>
</evidence>
<proteinExistence type="predicted"/>
<organism evidence="2 3">
    <name type="scientific">Mongoliibacter ruber</name>
    <dbReference type="NCBI Taxonomy" id="1750599"/>
    <lineage>
        <taxon>Bacteria</taxon>
        <taxon>Pseudomonadati</taxon>
        <taxon>Bacteroidota</taxon>
        <taxon>Cytophagia</taxon>
        <taxon>Cytophagales</taxon>
        <taxon>Cyclobacteriaceae</taxon>
        <taxon>Mongoliibacter</taxon>
    </lineage>
</organism>
<name>A0A2T0WGV1_9BACT</name>
<dbReference type="OrthoDB" id="1525027at2"/>
<dbReference type="RefSeq" id="WP_106134703.1">
    <property type="nucleotide sequence ID" value="NZ_PVTR01000010.1"/>
</dbReference>
<dbReference type="Pfam" id="PF18998">
    <property type="entry name" value="Flg_new_2"/>
    <property type="match status" value="3"/>
</dbReference>
<dbReference type="PROSITE" id="PS51257">
    <property type="entry name" value="PROKAR_LIPOPROTEIN"/>
    <property type="match status" value="1"/>
</dbReference>
<feature type="domain" description="Bacterial repeat" evidence="1">
    <location>
        <begin position="101"/>
        <end position="174"/>
    </location>
</feature>
<evidence type="ECO:0000259" key="1">
    <source>
        <dbReference type="Pfam" id="PF18998"/>
    </source>
</evidence>
<sequence>MRKYISLLLILTVVFSSCETEDPIPTYDLTTIVIPEDGGKINISPQSFDYKEGEEVTLTPAPNEGWLFESWGGDVSGSSTPLQITMNSNKSVVALFQKRNYPLNITIEGEGTVEERIVTNPSGREYPHGTTVELAPKPKEGWLFESWGGDLTGTESPKIITLDKEKNVTVKFKRRDYPLKITIEGEGTIEERIVINPLGREYPHGTTVELTPKPKEGWEFESWGGDLSGVEVPEIITVDKGKNVLAKFVQISLNSNFSLHPNGITCLCPNSQVGEKGLINSIEYEAVDNLLLRKRIAEKSDLSKLCTSLVTDLSTDNDQGLFIWGVNHNIQSWDVSNVVNMKWMFINASFNQPIGIWNVSKVQNMQGLFQNSDFNQNIANWDVGNVKDMSWMFMGSMFNKDISKWCVTKILSEPQNFSTNSPLTSEKKPKWGTCQSELLAPNFHNTVWVGDESYEPCDCGFSGIIGFNDYVIFELGEFGSKEPTGCFPYNFWYRDENSKVENLKIEESKISFNLKNNIWDWFTVIEIIGNKLVITSSTTHTSGNSFSWTQKYVKSPEKFSGFCN</sequence>
<dbReference type="EMBL" id="PVTR01000010">
    <property type="protein sequence ID" value="PRY85885.1"/>
    <property type="molecule type" value="Genomic_DNA"/>
</dbReference>
<comment type="caution">
    <text evidence="2">The sequence shown here is derived from an EMBL/GenBank/DDBJ whole genome shotgun (WGS) entry which is preliminary data.</text>
</comment>
<protein>
    <submittedName>
        <fullName evidence="2">Uncharacterized protein DUF285</fullName>
    </submittedName>
</protein>
<dbReference type="AlphaFoldDB" id="A0A2T0WGV1"/>
<accession>A0A2T0WGV1</accession>
<gene>
    <name evidence="2" type="ORF">CLW00_11015</name>
</gene>
<reference evidence="2 3" key="1">
    <citation type="submission" date="2018-03" db="EMBL/GenBank/DDBJ databases">
        <title>Genomic Encyclopedia of Archaeal and Bacterial Type Strains, Phase II (KMG-II): from individual species to whole genera.</title>
        <authorList>
            <person name="Goeker M."/>
        </authorList>
    </citation>
    <scope>NUCLEOTIDE SEQUENCE [LARGE SCALE GENOMIC DNA]</scope>
    <source>
        <strain evidence="2 3">DSM 27929</strain>
    </source>
</reference>
<feature type="domain" description="Bacterial repeat" evidence="1">
    <location>
        <begin position="177"/>
        <end position="251"/>
    </location>
</feature>
<dbReference type="Pfam" id="PF03382">
    <property type="entry name" value="DUF285"/>
    <property type="match status" value="1"/>
</dbReference>
<keyword evidence="3" id="KW-1185">Reference proteome</keyword>
<dbReference type="InterPro" id="IPR005046">
    <property type="entry name" value="DUF285"/>
</dbReference>